<dbReference type="EMBL" id="KV417709">
    <property type="protein sequence ID" value="KZP09049.1"/>
    <property type="molecule type" value="Genomic_DNA"/>
</dbReference>
<feature type="compositionally biased region" description="Polar residues" evidence="1">
    <location>
        <begin position="1"/>
        <end position="15"/>
    </location>
</feature>
<feature type="region of interest" description="Disordered" evidence="1">
    <location>
        <begin position="1"/>
        <end position="30"/>
    </location>
</feature>
<proteinExistence type="predicted"/>
<gene>
    <name evidence="2" type="ORF">FIBSPDRAFT_900836</name>
</gene>
<feature type="compositionally biased region" description="Basic and acidic residues" evidence="1">
    <location>
        <begin position="162"/>
        <end position="183"/>
    </location>
</feature>
<feature type="region of interest" description="Disordered" evidence="1">
    <location>
        <begin position="250"/>
        <end position="303"/>
    </location>
</feature>
<feature type="region of interest" description="Disordered" evidence="1">
    <location>
        <begin position="158"/>
        <end position="183"/>
    </location>
</feature>
<reference evidence="2 3" key="1">
    <citation type="journal article" date="2016" name="Mol. Biol. Evol.">
        <title>Comparative Genomics of Early-Diverging Mushroom-Forming Fungi Provides Insights into the Origins of Lignocellulose Decay Capabilities.</title>
        <authorList>
            <person name="Nagy L.G."/>
            <person name="Riley R."/>
            <person name="Tritt A."/>
            <person name="Adam C."/>
            <person name="Daum C."/>
            <person name="Floudas D."/>
            <person name="Sun H."/>
            <person name="Yadav J.S."/>
            <person name="Pangilinan J."/>
            <person name="Larsson K.H."/>
            <person name="Matsuura K."/>
            <person name="Barry K."/>
            <person name="Labutti K."/>
            <person name="Kuo R."/>
            <person name="Ohm R.A."/>
            <person name="Bhattacharya S.S."/>
            <person name="Shirouzu T."/>
            <person name="Yoshinaga Y."/>
            <person name="Martin F.M."/>
            <person name="Grigoriev I.V."/>
            <person name="Hibbett D.S."/>
        </authorList>
    </citation>
    <scope>NUCLEOTIDE SEQUENCE [LARGE SCALE GENOMIC DNA]</scope>
    <source>
        <strain evidence="2 3">CBS 109695</strain>
    </source>
</reference>
<feature type="compositionally biased region" description="Low complexity" evidence="1">
    <location>
        <begin position="252"/>
        <end position="265"/>
    </location>
</feature>
<feature type="region of interest" description="Disordered" evidence="1">
    <location>
        <begin position="335"/>
        <end position="365"/>
    </location>
</feature>
<evidence type="ECO:0000313" key="3">
    <source>
        <dbReference type="Proteomes" id="UP000076532"/>
    </source>
</evidence>
<sequence>MPSRNTSTPTTSYNRTVHRRTPSVSTYTPATTLASLPTDPVSRRLRRYALAEGALARSLAPHTDAAPIPVEVQIRALEQATVVLALHAEEARARVAQLKEVHREDEEPKAWELIQQERWLVEKRKVLVDNELKAVTEHLISLKRFGGKSRRVVTAAPALKRGGKDKGAPVKQELPERPTEEQARKQANLLRFFELSPTRAPISLASRRKRASFNPSICDRRVTLNSSSPMRLRSSIVPTFSPYGSTLPAQKPAAGLARASAPASPTVEDSVVRNSSDSRPVRQPPLPVVEETEDFPSTEVPLPSTEVLLPSTEVLLPSTEVLLPSTGVPLLSQPVEPPTPVSHEVSDPLPQPKPTAPISPGRGFATISTPKFVPRSKADILAGAHEVDNEHTEIPSYVLELMGDFGRDLGEDVSLQDSPPVDVVSSKDGSTKPKVKNSRPLSLGSLPTRTRSLLRKPSLSGTRKPRVSMGASLSRPLSNLFSINEAAPVYTGRDDRSAPVLSLTLTSDHLNLGMGINADGDTETTAQSRALPFLSQETPPRPSDVSSFEMVMYPSSEALVNTPSKRRRLSFLRRK</sequence>
<organism evidence="2 3">
    <name type="scientific">Athelia psychrophila</name>
    <dbReference type="NCBI Taxonomy" id="1759441"/>
    <lineage>
        <taxon>Eukaryota</taxon>
        <taxon>Fungi</taxon>
        <taxon>Dikarya</taxon>
        <taxon>Basidiomycota</taxon>
        <taxon>Agaricomycotina</taxon>
        <taxon>Agaricomycetes</taxon>
        <taxon>Agaricomycetidae</taxon>
        <taxon>Atheliales</taxon>
        <taxon>Atheliaceae</taxon>
        <taxon>Athelia</taxon>
    </lineage>
</organism>
<dbReference type="Proteomes" id="UP000076532">
    <property type="component" value="Unassembled WGS sequence"/>
</dbReference>
<keyword evidence="3" id="KW-1185">Reference proteome</keyword>
<dbReference type="AlphaFoldDB" id="A0A165XZG5"/>
<dbReference type="OrthoDB" id="3254613at2759"/>
<evidence type="ECO:0000256" key="1">
    <source>
        <dbReference type="SAM" id="MobiDB-lite"/>
    </source>
</evidence>
<accession>A0A165XZG5</accession>
<name>A0A165XZG5_9AGAM</name>
<feature type="region of interest" description="Disordered" evidence="1">
    <location>
        <begin position="410"/>
        <end position="471"/>
    </location>
</feature>
<protein>
    <submittedName>
        <fullName evidence="2">Uncharacterized protein</fullName>
    </submittedName>
</protein>
<evidence type="ECO:0000313" key="2">
    <source>
        <dbReference type="EMBL" id="KZP09049.1"/>
    </source>
</evidence>